<protein>
    <submittedName>
        <fullName evidence="2">Uncharacterized protein</fullName>
    </submittedName>
</protein>
<reference evidence="2" key="1">
    <citation type="submission" date="2020-08" db="EMBL/GenBank/DDBJ databases">
        <title>Multicomponent nature underlies the extraordinary mechanical properties of spider dragline silk.</title>
        <authorList>
            <person name="Kono N."/>
            <person name="Nakamura H."/>
            <person name="Mori M."/>
            <person name="Yoshida Y."/>
            <person name="Ohtoshi R."/>
            <person name="Malay A.D."/>
            <person name="Moran D.A.P."/>
            <person name="Tomita M."/>
            <person name="Numata K."/>
            <person name="Arakawa K."/>
        </authorList>
    </citation>
    <scope>NUCLEOTIDE SEQUENCE</scope>
</reference>
<evidence type="ECO:0000256" key="1">
    <source>
        <dbReference type="SAM" id="MobiDB-lite"/>
    </source>
</evidence>
<dbReference type="EMBL" id="BMAV01028193">
    <property type="protein sequence ID" value="GFS65797.1"/>
    <property type="molecule type" value="Genomic_DNA"/>
</dbReference>
<feature type="region of interest" description="Disordered" evidence="1">
    <location>
        <begin position="1"/>
        <end position="40"/>
    </location>
</feature>
<keyword evidence="3" id="KW-1185">Reference proteome</keyword>
<organism evidence="2 3">
    <name type="scientific">Trichonephila inaurata madagascariensis</name>
    <dbReference type="NCBI Taxonomy" id="2747483"/>
    <lineage>
        <taxon>Eukaryota</taxon>
        <taxon>Metazoa</taxon>
        <taxon>Ecdysozoa</taxon>
        <taxon>Arthropoda</taxon>
        <taxon>Chelicerata</taxon>
        <taxon>Arachnida</taxon>
        <taxon>Araneae</taxon>
        <taxon>Araneomorphae</taxon>
        <taxon>Entelegynae</taxon>
        <taxon>Araneoidea</taxon>
        <taxon>Nephilidae</taxon>
        <taxon>Trichonephila</taxon>
        <taxon>Trichonephila inaurata</taxon>
    </lineage>
</organism>
<dbReference type="OrthoDB" id="10550315at2759"/>
<dbReference type="Proteomes" id="UP000886998">
    <property type="component" value="Unassembled WGS sequence"/>
</dbReference>
<evidence type="ECO:0000313" key="3">
    <source>
        <dbReference type="Proteomes" id="UP000886998"/>
    </source>
</evidence>
<evidence type="ECO:0000313" key="2">
    <source>
        <dbReference type="EMBL" id="GFS65797.1"/>
    </source>
</evidence>
<sequence length="87" mass="9249">MGAQQGKENRGSSSSVGSGSHGGKTTKHKSKSKDTRVSSGAGNIFTEHSVKLGYMLEYYVIVFSSLLEAKKGVVIDIVCSFINSYSV</sequence>
<comment type="caution">
    <text evidence="2">The sequence shown here is derived from an EMBL/GenBank/DDBJ whole genome shotgun (WGS) entry which is preliminary data.</text>
</comment>
<accession>A0A8X6K4L3</accession>
<proteinExistence type="predicted"/>
<name>A0A8X6K4L3_9ARAC</name>
<gene>
    <name evidence="2" type="ORF">TNIN_5851</name>
</gene>
<dbReference type="AlphaFoldDB" id="A0A8X6K4L3"/>